<dbReference type="GO" id="GO:0004497">
    <property type="term" value="F:monooxygenase activity"/>
    <property type="evidence" value="ECO:0007669"/>
    <property type="project" value="UniProtKB-KW"/>
</dbReference>
<keyword evidence="1" id="KW-0472">Membrane</keyword>
<dbReference type="InterPro" id="IPR038762">
    <property type="entry name" value="ABM_predict"/>
</dbReference>
<feature type="transmembrane region" description="Helical" evidence="1">
    <location>
        <begin position="137"/>
        <end position="162"/>
    </location>
</feature>
<protein>
    <submittedName>
        <fullName evidence="3">Antibiotic biosynthesis monooxygenase</fullName>
    </submittedName>
</protein>
<dbReference type="AlphaFoldDB" id="A0A454JFL5"/>
<dbReference type="RefSeq" id="WP_103525613.1">
    <property type="nucleotide sequence ID" value="NZ_JAIZDC010000001.1"/>
</dbReference>
<keyword evidence="3" id="KW-0560">Oxidoreductase</keyword>
<dbReference type="InterPro" id="IPR011008">
    <property type="entry name" value="Dimeric_a/b-barrel"/>
</dbReference>
<keyword evidence="3" id="KW-0503">Monooxygenase</keyword>
<dbReference type="InterPro" id="IPR007138">
    <property type="entry name" value="ABM_dom"/>
</dbReference>
<accession>A0A454JFL5</accession>
<feature type="transmembrane region" description="Helical" evidence="1">
    <location>
        <begin position="114"/>
        <end position="131"/>
    </location>
</feature>
<keyword evidence="4" id="KW-1185">Reference proteome</keyword>
<feature type="domain" description="ABM" evidence="2">
    <location>
        <begin position="7"/>
        <end position="80"/>
    </location>
</feature>
<dbReference type="Proteomes" id="UP000274139">
    <property type="component" value="Unassembled WGS sequence"/>
</dbReference>
<dbReference type="SUPFAM" id="SSF54909">
    <property type="entry name" value="Dimeric alpha+beta barrel"/>
    <property type="match status" value="1"/>
</dbReference>
<dbReference type="OrthoDB" id="1494254at2"/>
<dbReference type="PANTHER" id="PTHR40057:SF1">
    <property type="entry name" value="SLR1162 PROTEIN"/>
    <property type="match status" value="1"/>
</dbReference>
<proteinExistence type="predicted"/>
<reference evidence="3 4" key="1">
    <citation type="submission" date="2018-10" db="EMBL/GenBank/DDBJ databases">
        <title>Draft genome sequence of Aquitalea MWU14-2217 isolated from a wild cranberry bog in Provincetown, Massachusetts.</title>
        <authorList>
            <person name="Ebadzadsahrai G."/>
            <person name="Soby S."/>
        </authorList>
    </citation>
    <scope>NUCLEOTIDE SEQUENCE [LARGE SCALE GENOMIC DNA]</scope>
    <source>
        <strain evidence="3 4">MWU14-2217</strain>
    </source>
</reference>
<dbReference type="EMBL" id="RFAR01000065">
    <property type="protein sequence ID" value="RMC94559.1"/>
    <property type="molecule type" value="Genomic_DNA"/>
</dbReference>
<organism evidence="3 4">
    <name type="scientific">Aquitalea palustris</name>
    <dbReference type="NCBI Taxonomy" id="2480983"/>
    <lineage>
        <taxon>Bacteria</taxon>
        <taxon>Pseudomonadati</taxon>
        <taxon>Pseudomonadota</taxon>
        <taxon>Betaproteobacteria</taxon>
        <taxon>Neisseriales</taxon>
        <taxon>Chromobacteriaceae</taxon>
        <taxon>Aquitalea</taxon>
    </lineage>
</organism>
<evidence type="ECO:0000313" key="4">
    <source>
        <dbReference type="Proteomes" id="UP000274139"/>
    </source>
</evidence>
<evidence type="ECO:0000256" key="1">
    <source>
        <dbReference type="SAM" id="Phobius"/>
    </source>
</evidence>
<evidence type="ECO:0000259" key="2">
    <source>
        <dbReference type="Pfam" id="PF03992"/>
    </source>
</evidence>
<keyword evidence="1" id="KW-1133">Transmembrane helix</keyword>
<dbReference type="PANTHER" id="PTHR40057">
    <property type="entry name" value="SLR1162 PROTEIN"/>
    <property type="match status" value="1"/>
</dbReference>
<name>A0A454JFL5_9NEIS</name>
<dbReference type="Pfam" id="PF03992">
    <property type="entry name" value="ABM"/>
    <property type="match status" value="1"/>
</dbReference>
<evidence type="ECO:0000313" key="3">
    <source>
        <dbReference type="EMBL" id="RMC94559.1"/>
    </source>
</evidence>
<comment type="caution">
    <text evidence="3">The sequence shown here is derived from an EMBL/GenBank/DDBJ whole genome shotgun (WGS) entry which is preliminary data.</text>
</comment>
<dbReference type="Gene3D" id="3.30.70.100">
    <property type="match status" value="1"/>
</dbReference>
<keyword evidence="1" id="KW-0812">Transmembrane</keyword>
<gene>
    <name evidence="3" type="ORF">EAY64_15315</name>
</gene>
<sequence>MTADTPLTLLITRRIDPARHAEFHQWIRHGEALASQAAGYLGSGLLSPPPGDDSWQILFRFASQSSLDAWAASPARQQWLQEGAGLIRHSQVHCASGLDSWFGLQAPPRWKQAVMIWLAFFPVSLSFNLLLGEQLAALPLVLRVLCSTLLLTPAMVFCFIPLCSRLLRNWLQAKRQHAPSLAGEHGTTAA</sequence>